<comment type="subcellular location">
    <subcellularLocation>
        <location evidence="1">Cell membrane</location>
        <topology evidence="1">Multi-pass membrane protein</topology>
    </subcellularLocation>
</comment>
<dbReference type="GO" id="GO:0033214">
    <property type="term" value="P:siderophore-iron import into cell"/>
    <property type="evidence" value="ECO:0007669"/>
    <property type="project" value="TreeGrafter"/>
</dbReference>
<feature type="transmembrane region" description="Helical" evidence="8">
    <location>
        <begin position="61"/>
        <end position="78"/>
    </location>
</feature>
<dbReference type="Gene3D" id="1.10.3470.10">
    <property type="entry name" value="ABC transporter involved in vitamin B12 uptake, BtuC"/>
    <property type="match status" value="1"/>
</dbReference>
<gene>
    <name evidence="9" type="ORF">C8P70_11675</name>
</gene>
<dbReference type="AlphaFoldDB" id="A0A4R7ETP5"/>
<keyword evidence="3" id="KW-0813">Transport</keyword>
<keyword evidence="5 8" id="KW-0812">Transmembrane</keyword>
<keyword evidence="6 8" id="KW-1133">Transmembrane helix</keyword>
<sequence length="337" mass="36084">MKDKKIWIPLFGILLLTVFIVNLSFGTIKIPFLKVIAILLGDTEIKQSWQYIVLNYRLPKATVAVLVGIALSVSGLLMQTLFRNPMAESYVLGISSGAGLGVALVILGSALLPPALVSVFTSSYGIVLVSVLGSFFLLLLVLFVSNRVQNTVTVLIVGIMFGSFANALVSILTFLSSAEQLKRYTLWTLGSLGNITWDMIALFAGCTILGLFGSLLTVKSLDAFLLGDNYASSMGIDVLKSRNYIILITSLLAGASTALVGPIAFIGLAVPHIVRLILQVSSHRALIIASAFLGAIIMLICDVIVQVKGDSFLLPINAVTSIFGAPIVIWLLVRKRV</sequence>
<dbReference type="EMBL" id="SOAG01000016">
    <property type="protein sequence ID" value="TDS57259.1"/>
    <property type="molecule type" value="Genomic_DNA"/>
</dbReference>
<evidence type="ECO:0000313" key="10">
    <source>
        <dbReference type="Proteomes" id="UP000295215"/>
    </source>
</evidence>
<dbReference type="SUPFAM" id="SSF81345">
    <property type="entry name" value="ABC transporter involved in vitamin B12 uptake, BtuC"/>
    <property type="match status" value="1"/>
</dbReference>
<dbReference type="RefSeq" id="WP_133712827.1">
    <property type="nucleotide sequence ID" value="NZ_SOAG01000016.1"/>
</dbReference>
<accession>A0A4R7ETP5</accession>
<dbReference type="PANTHER" id="PTHR30472">
    <property type="entry name" value="FERRIC ENTEROBACTIN TRANSPORT SYSTEM PERMEASE PROTEIN"/>
    <property type="match status" value="1"/>
</dbReference>
<dbReference type="OrthoDB" id="9811721at2"/>
<reference evidence="9 10" key="1">
    <citation type="submission" date="2019-03" db="EMBL/GenBank/DDBJ databases">
        <title>Genomic Encyclopedia of Archaeal and Bacterial Type Strains, Phase II (KMG-II): from individual species to whole genera.</title>
        <authorList>
            <person name="Goeker M."/>
        </authorList>
    </citation>
    <scope>NUCLEOTIDE SEQUENCE [LARGE SCALE GENOMIC DNA]</scope>
    <source>
        <strain evidence="9 10">DSM 28213</strain>
    </source>
</reference>
<comment type="similarity">
    <text evidence="2">Belongs to the binding-protein-dependent transport system permease family. FecCD subfamily.</text>
</comment>
<dbReference type="InterPro" id="IPR000522">
    <property type="entry name" value="ABC_transptr_permease_BtuC"/>
</dbReference>
<evidence type="ECO:0000256" key="4">
    <source>
        <dbReference type="ARBA" id="ARBA00022475"/>
    </source>
</evidence>
<evidence type="ECO:0000256" key="2">
    <source>
        <dbReference type="ARBA" id="ARBA00007935"/>
    </source>
</evidence>
<evidence type="ECO:0000256" key="3">
    <source>
        <dbReference type="ARBA" id="ARBA00022448"/>
    </source>
</evidence>
<feature type="transmembrane region" description="Helical" evidence="8">
    <location>
        <begin position="244"/>
        <end position="273"/>
    </location>
</feature>
<feature type="transmembrane region" description="Helical" evidence="8">
    <location>
        <begin position="90"/>
        <end position="112"/>
    </location>
</feature>
<dbReference type="GO" id="GO:0022857">
    <property type="term" value="F:transmembrane transporter activity"/>
    <property type="evidence" value="ECO:0007669"/>
    <property type="project" value="InterPro"/>
</dbReference>
<keyword evidence="7 8" id="KW-0472">Membrane</keyword>
<feature type="transmembrane region" description="Helical" evidence="8">
    <location>
        <begin position="124"/>
        <end position="145"/>
    </location>
</feature>
<evidence type="ECO:0000256" key="1">
    <source>
        <dbReference type="ARBA" id="ARBA00004651"/>
    </source>
</evidence>
<dbReference type="PANTHER" id="PTHR30472:SF41">
    <property type="entry name" value="TRANSPORT SYSTEM PERMEASE PROTEIN"/>
    <property type="match status" value="1"/>
</dbReference>
<protein>
    <submittedName>
        <fullName evidence="9">Iron complex transport system permease protein</fullName>
    </submittedName>
</protein>
<evidence type="ECO:0000256" key="5">
    <source>
        <dbReference type="ARBA" id="ARBA00022692"/>
    </source>
</evidence>
<feature type="transmembrane region" description="Helical" evidence="8">
    <location>
        <begin position="312"/>
        <end position="333"/>
    </location>
</feature>
<proteinExistence type="inferred from homology"/>
<feature type="transmembrane region" description="Helical" evidence="8">
    <location>
        <begin position="152"/>
        <end position="175"/>
    </location>
</feature>
<name>A0A4R7ETP5_9FLAO</name>
<dbReference type="GO" id="GO:0005886">
    <property type="term" value="C:plasma membrane"/>
    <property type="evidence" value="ECO:0007669"/>
    <property type="project" value="UniProtKB-SubCell"/>
</dbReference>
<evidence type="ECO:0000313" key="9">
    <source>
        <dbReference type="EMBL" id="TDS57259.1"/>
    </source>
</evidence>
<dbReference type="Pfam" id="PF01032">
    <property type="entry name" value="FecCD"/>
    <property type="match status" value="1"/>
</dbReference>
<keyword evidence="10" id="KW-1185">Reference proteome</keyword>
<keyword evidence="4" id="KW-1003">Cell membrane</keyword>
<dbReference type="Proteomes" id="UP000295215">
    <property type="component" value="Unassembled WGS sequence"/>
</dbReference>
<comment type="caution">
    <text evidence="9">The sequence shown here is derived from an EMBL/GenBank/DDBJ whole genome shotgun (WGS) entry which is preliminary data.</text>
</comment>
<organism evidence="9 10">
    <name type="scientific">Myroides indicus</name>
    <dbReference type="NCBI Taxonomy" id="1323422"/>
    <lineage>
        <taxon>Bacteria</taxon>
        <taxon>Pseudomonadati</taxon>
        <taxon>Bacteroidota</taxon>
        <taxon>Flavobacteriia</taxon>
        <taxon>Flavobacteriales</taxon>
        <taxon>Flavobacteriaceae</taxon>
        <taxon>Myroides</taxon>
    </lineage>
</organism>
<feature type="transmembrane region" description="Helical" evidence="8">
    <location>
        <begin position="195"/>
        <end position="218"/>
    </location>
</feature>
<feature type="transmembrane region" description="Helical" evidence="8">
    <location>
        <begin position="285"/>
        <end position="305"/>
    </location>
</feature>
<dbReference type="InterPro" id="IPR037294">
    <property type="entry name" value="ABC_BtuC-like"/>
</dbReference>
<evidence type="ECO:0000256" key="8">
    <source>
        <dbReference type="SAM" id="Phobius"/>
    </source>
</evidence>
<evidence type="ECO:0000256" key="6">
    <source>
        <dbReference type="ARBA" id="ARBA00022989"/>
    </source>
</evidence>
<dbReference type="CDD" id="cd06550">
    <property type="entry name" value="TM_ABC_iron-siderophores_like"/>
    <property type="match status" value="1"/>
</dbReference>
<evidence type="ECO:0000256" key="7">
    <source>
        <dbReference type="ARBA" id="ARBA00023136"/>
    </source>
</evidence>